<feature type="region of interest" description="Disordered" evidence="1">
    <location>
        <begin position="161"/>
        <end position="186"/>
    </location>
</feature>
<dbReference type="GO" id="GO:0043130">
    <property type="term" value="F:ubiquitin binding"/>
    <property type="evidence" value="ECO:0007669"/>
    <property type="project" value="InterPro"/>
</dbReference>
<feature type="region of interest" description="Disordered" evidence="1">
    <location>
        <begin position="305"/>
        <end position="332"/>
    </location>
</feature>
<reference evidence="3 4" key="1">
    <citation type="journal article" date="2013" name="BMC Genomics">
        <title>Reconstruction of the lipid metabolism for the microalga Monoraphidium neglectum from its genome sequence reveals characteristics suitable for biofuel production.</title>
        <authorList>
            <person name="Bogen C."/>
            <person name="Al-Dilaimi A."/>
            <person name="Albersmeier A."/>
            <person name="Wichmann J."/>
            <person name="Grundmann M."/>
            <person name="Rupp O."/>
            <person name="Lauersen K.J."/>
            <person name="Blifernez-Klassen O."/>
            <person name="Kalinowski J."/>
            <person name="Goesmann A."/>
            <person name="Mussgnug J.H."/>
            <person name="Kruse O."/>
        </authorList>
    </citation>
    <scope>NUCLEOTIDE SEQUENCE [LARGE SCALE GENOMIC DNA]</scope>
    <source>
        <strain evidence="3 4">SAG 48.87</strain>
    </source>
</reference>
<gene>
    <name evidence="3" type="ORF">MNEG_8398</name>
</gene>
<organism evidence="3 4">
    <name type="scientific">Monoraphidium neglectum</name>
    <dbReference type="NCBI Taxonomy" id="145388"/>
    <lineage>
        <taxon>Eukaryota</taxon>
        <taxon>Viridiplantae</taxon>
        <taxon>Chlorophyta</taxon>
        <taxon>core chlorophytes</taxon>
        <taxon>Chlorophyceae</taxon>
        <taxon>CS clade</taxon>
        <taxon>Sphaeropleales</taxon>
        <taxon>Selenastraceae</taxon>
        <taxon>Monoraphidium</taxon>
    </lineage>
</organism>
<evidence type="ECO:0000259" key="2">
    <source>
        <dbReference type="PROSITE" id="PS50179"/>
    </source>
</evidence>
<dbReference type="SUPFAM" id="SSF48464">
    <property type="entry name" value="ENTH/VHS domain"/>
    <property type="match status" value="1"/>
</dbReference>
<feature type="compositionally biased region" description="Low complexity" evidence="1">
    <location>
        <begin position="309"/>
        <end position="319"/>
    </location>
</feature>
<dbReference type="Proteomes" id="UP000054498">
    <property type="component" value="Unassembled WGS sequence"/>
</dbReference>
<feature type="compositionally biased region" description="Low complexity" evidence="1">
    <location>
        <begin position="653"/>
        <end position="670"/>
    </location>
</feature>
<name>A0A0D2KW36_9CHLO</name>
<dbReference type="PROSITE" id="PS50179">
    <property type="entry name" value="VHS"/>
    <property type="match status" value="1"/>
</dbReference>
<dbReference type="AlphaFoldDB" id="A0A0D2KW36"/>
<dbReference type="KEGG" id="mng:MNEG_8398"/>
<dbReference type="InterPro" id="IPR002014">
    <property type="entry name" value="VHS_dom"/>
</dbReference>
<dbReference type="GO" id="GO:0035091">
    <property type="term" value="F:phosphatidylinositol binding"/>
    <property type="evidence" value="ECO:0007669"/>
    <property type="project" value="InterPro"/>
</dbReference>
<dbReference type="InterPro" id="IPR008942">
    <property type="entry name" value="ENTH_VHS"/>
</dbReference>
<feature type="domain" description="VHS" evidence="2">
    <location>
        <begin position="31"/>
        <end position="95"/>
    </location>
</feature>
<evidence type="ECO:0000313" key="3">
    <source>
        <dbReference type="EMBL" id="KIY99563.1"/>
    </source>
</evidence>
<dbReference type="EMBL" id="KK101811">
    <property type="protein sequence ID" value="KIY99563.1"/>
    <property type="molecule type" value="Genomic_DNA"/>
</dbReference>
<dbReference type="OrthoDB" id="2018246at2759"/>
<protein>
    <recommendedName>
        <fullName evidence="2">VHS domain-containing protein</fullName>
    </recommendedName>
</protein>
<accession>A0A0D2KW36</accession>
<keyword evidence="4" id="KW-1185">Reference proteome</keyword>
<feature type="region of interest" description="Disordered" evidence="1">
    <location>
        <begin position="504"/>
        <end position="552"/>
    </location>
</feature>
<proteinExistence type="predicted"/>
<dbReference type="Gene3D" id="1.25.40.90">
    <property type="match status" value="1"/>
</dbReference>
<evidence type="ECO:0000313" key="4">
    <source>
        <dbReference type="Proteomes" id="UP000054498"/>
    </source>
</evidence>
<feature type="region of interest" description="Disordered" evidence="1">
    <location>
        <begin position="605"/>
        <end position="703"/>
    </location>
</feature>
<evidence type="ECO:0000256" key="1">
    <source>
        <dbReference type="SAM" id="MobiDB-lite"/>
    </source>
</evidence>
<dbReference type="GeneID" id="25741274"/>
<feature type="compositionally biased region" description="Low complexity" evidence="1">
    <location>
        <begin position="622"/>
        <end position="643"/>
    </location>
</feature>
<feature type="compositionally biased region" description="Low complexity" evidence="1">
    <location>
        <begin position="516"/>
        <end position="539"/>
    </location>
</feature>
<sequence length="703" mass="70828">MASALKNLFSGRPTFHNPIYGESLYELARKATTRQIDLPDEVLNQQIVHMINEERATPMAAADSVAILKKRLNMEHPQKQFLSVVLTAKVLREAGAAVGPYTEELLTEVARVAARPSYNSPQAMRAKQAAMEVLRDYGRLGHDAFRQAVAAPPPYARPGYAPGVPLGAAPPGPPGAAPQQRDPASLAAERQSLLDEIVRMVHQAHGSCEIVNEILVAESDAPGAAGAGGAGVGGVGGEEAKAEFERDMVEQLSGDLTALRDSFNSYLEQLGGLQGPDAEEVMAKALDAVDLLDRTLAKASEAQEKRLLAPRTPAAAAAAPQPPAPALAEPTPTAANGAGAAAGAAAATAAAAAAAAAVTERAKSLNLIDFDDTPLPAAPSVAASAAPATQDPFALGSPTGSIAAPATAAAAPPASAPAADDSDPFAVLAATSSGGAPPAPAATAAPTAAAADPFADATPAWGAPSAAVPAPGPGVAAPLPISTAAPSPALSPAAAAATAGLTHIDLPGSPLSSTLQPPAGQPQQQPQQHQAYPGHQPYPSAQPWGAPTGYNPQQPVPYGYGGYAVQPTGGYMPQYTGGYPMQPQYTGGYMQPPGGAYMAQPTGGYPGMIPQQQPGAYGGYPGAAPYGQPQQQQHQQQQQQQQPLNPFGGGLSSGNPFAAPAPAAAAPTPAGGAGGAAPAGGSNPFGGQQQQVDSEWDRLFAKK</sequence>
<dbReference type="RefSeq" id="XP_013898583.1">
    <property type="nucleotide sequence ID" value="XM_014043129.1"/>
</dbReference>